<dbReference type="Pfam" id="PF24883">
    <property type="entry name" value="NPHP3_N"/>
    <property type="match status" value="1"/>
</dbReference>
<dbReference type="EMBL" id="JAACJN010000287">
    <property type="protein sequence ID" value="KAF5351399.1"/>
    <property type="molecule type" value="Genomic_DNA"/>
</dbReference>
<gene>
    <name evidence="3" type="ORF">D9757_012638</name>
</gene>
<dbReference type="Proteomes" id="UP000518752">
    <property type="component" value="Unassembled WGS sequence"/>
</dbReference>
<dbReference type="Gene3D" id="3.40.50.300">
    <property type="entry name" value="P-loop containing nucleotide triphosphate hydrolases"/>
    <property type="match status" value="1"/>
</dbReference>
<dbReference type="SUPFAM" id="SSF52540">
    <property type="entry name" value="P-loop containing nucleoside triphosphate hydrolases"/>
    <property type="match status" value="1"/>
</dbReference>
<reference evidence="3 4" key="1">
    <citation type="journal article" date="2020" name="ISME J.">
        <title>Uncovering the hidden diversity of litter-decomposition mechanisms in mushroom-forming fungi.</title>
        <authorList>
            <person name="Floudas D."/>
            <person name="Bentzer J."/>
            <person name="Ahren D."/>
            <person name="Johansson T."/>
            <person name="Persson P."/>
            <person name="Tunlid A."/>
        </authorList>
    </citation>
    <scope>NUCLEOTIDE SEQUENCE [LARGE SCALE GENOMIC DNA]</scope>
    <source>
        <strain evidence="3 4">CBS 406.79</strain>
    </source>
</reference>
<feature type="domain" description="Nephrocystin 3-like N-terminal" evidence="2">
    <location>
        <begin position="56"/>
        <end position="228"/>
    </location>
</feature>
<protein>
    <recommendedName>
        <fullName evidence="2">Nephrocystin 3-like N-terminal domain-containing protein</fullName>
    </recommendedName>
</protein>
<comment type="caution">
    <text evidence="3">The sequence shown here is derived from an EMBL/GenBank/DDBJ whole genome shotgun (WGS) entry which is preliminary data.</text>
</comment>
<dbReference type="InterPro" id="IPR027417">
    <property type="entry name" value="P-loop_NTPase"/>
</dbReference>
<dbReference type="PANTHER" id="PTHR10039">
    <property type="entry name" value="AMELOGENIN"/>
    <property type="match status" value="1"/>
</dbReference>
<accession>A0A8H5D1K2</accession>
<keyword evidence="4" id="KW-1185">Reference proteome</keyword>
<name>A0A8H5D1K2_9AGAR</name>
<evidence type="ECO:0000313" key="3">
    <source>
        <dbReference type="EMBL" id="KAF5351399.1"/>
    </source>
</evidence>
<dbReference type="InterPro" id="IPR056884">
    <property type="entry name" value="NPHP3-like_N"/>
</dbReference>
<dbReference type="PANTHER" id="PTHR10039:SF14">
    <property type="entry name" value="NACHT DOMAIN-CONTAINING PROTEIN"/>
    <property type="match status" value="1"/>
</dbReference>
<sequence>MFNDGGTLYNAGRDLNIFEEGERGLFALLQATSPAAAYDAGARYPPPLCHPGTRKAVLRDLDGWADRSTDNHSSIQWLYGPAGAGKSAIAQTFAQSCAENSMLIGSYFFWRSDSTRNNPQRLFTTIALQMAISIPELRPLINIAVLEDPLAITSSIEKQADALIIRLWLKSLINQVDSIRRERRRACVFIIDGLDECADSHDQESLLSILASIIHRCGDSIRILVCSRPEPRIKESFLGPELSDICRWMCLGDTFEASNDIRRFLVDGFRRILTRHSLSMQDILRPWPTSQQIEYLVQKSSGQFIYASTVLSYLDEDGDVPAERLKVVVGLSIDDYAGRDAPFAELDALYHQILSTVINQASMLRVLAARMVFNDESTSSTDSSRQFIQLLNIPLGSLHATFSSLHSLFKDPSPVESGFKFCHASFPDFLLDRRRSLHFHIKITSGHEYLAQCCLKQYNITQVPVALPDSTVYSRRNWCYHSLRARGTSIERTCDPVPILSTLCCALPSNCTVRRGLAVAACVPLSRGIGALGY</sequence>
<dbReference type="AlphaFoldDB" id="A0A8H5D1K2"/>
<keyword evidence="1" id="KW-0677">Repeat</keyword>
<evidence type="ECO:0000256" key="1">
    <source>
        <dbReference type="ARBA" id="ARBA00022737"/>
    </source>
</evidence>
<organism evidence="3 4">
    <name type="scientific">Collybiopsis confluens</name>
    <dbReference type="NCBI Taxonomy" id="2823264"/>
    <lineage>
        <taxon>Eukaryota</taxon>
        <taxon>Fungi</taxon>
        <taxon>Dikarya</taxon>
        <taxon>Basidiomycota</taxon>
        <taxon>Agaricomycotina</taxon>
        <taxon>Agaricomycetes</taxon>
        <taxon>Agaricomycetidae</taxon>
        <taxon>Agaricales</taxon>
        <taxon>Marasmiineae</taxon>
        <taxon>Omphalotaceae</taxon>
        <taxon>Collybiopsis</taxon>
    </lineage>
</organism>
<evidence type="ECO:0000313" key="4">
    <source>
        <dbReference type="Proteomes" id="UP000518752"/>
    </source>
</evidence>
<proteinExistence type="predicted"/>
<evidence type="ECO:0000259" key="2">
    <source>
        <dbReference type="Pfam" id="PF24883"/>
    </source>
</evidence>
<dbReference type="OrthoDB" id="3014077at2759"/>